<evidence type="ECO:0000313" key="3">
    <source>
        <dbReference type="Proteomes" id="UP000292781"/>
    </source>
</evidence>
<dbReference type="EMBL" id="SJFN01000001">
    <property type="protein sequence ID" value="TBW41218.1"/>
    <property type="molecule type" value="Genomic_DNA"/>
</dbReference>
<keyword evidence="3" id="KW-1185">Reference proteome</keyword>
<dbReference type="Proteomes" id="UP000292781">
    <property type="component" value="Unassembled WGS sequence"/>
</dbReference>
<gene>
    <name evidence="2" type="ORF">EYW49_00350</name>
</gene>
<proteinExistence type="predicted"/>
<keyword evidence="1" id="KW-0472">Membrane</keyword>
<evidence type="ECO:0000313" key="2">
    <source>
        <dbReference type="EMBL" id="TBW41218.1"/>
    </source>
</evidence>
<evidence type="ECO:0000256" key="1">
    <source>
        <dbReference type="SAM" id="Phobius"/>
    </source>
</evidence>
<evidence type="ECO:0008006" key="4">
    <source>
        <dbReference type="Google" id="ProtNLM"/>
    </source>
</evidence>
<dbReference type="AlphaFoldDB" id="A0A4Q9VZH2"/>
<sequence length="105" mass="10769">MIRFVARTIGLWLAAGGFAAAVIDGMKSIAASRLVMTSLADAWSDLAPASLSAARALVEARLGGWVWSTLVAPALTVPLWAVAAVLGAALISLARPPRAPIGHEP</sequence>
<accession>A0A4Q9VZH2</accession>
<comment type="caution">
    <text evidence="2">The sequence shown here is derived from an EMBL/GenBank/DDBJ whole genome shotgun (WGS) entry which is preliminary data.</text>
</comment>
<keyword evidence="1" id="KW-0812">Transmembrane</keyword>
<name>A0A4Q9VZH2_9HYPH</name>
<dbReference type="RefSeq" id="WP_131304768.1">
    <property type="nucleotide sequence ID" value="NZ_SJFN01000001.1"/>
</dbReference>
<reference evidence="2 3" key="1">
    <citation type="submission" date="2019-02" db="EMBL/GenBank/DDBJ databases">
        <title>Siculibacillus lacustris gen. nov., sp. nov., a new rosette-forming bacterium isolated from a freshwater crater lake (Lake St. Ana, Romania).</title>
        <authorList>
            <person name="Felfoldi T."/>
            <person name="Marton Z."/>
            <person name="Szabo A."/>
            <person name="Mentes A."/>
            <person name="Boka K."/>
            <person name="Marialigeti K."/>
            <person name="Mathe I."/>
            <person name="Koncz M."/>
            <person name="Schumann P."/>
            <person name="Toth E."/>
        </authorList>
    </citation>
    <scope>NUCLEOTIDE SEQUENCE [LARGE SCALE GENOMIC DNA]</scope>
    <source>
        <strain evidence="2 3">SA-279</strain>
    </source>
</reference>
<protein>
    <recommendedName>
        <fullName evidence="4">PetM family of cytochrome b6f complex subunit 7</fullName>
    </recommendedName>
</protein>
<keyword evidence="1" id="KW-1133">Transmembrane helix</keyword>
<organism evidence="2 3">
    <name type="scientific">Siculibacillus lacustris</name>
    <dbReference type="NCBI Taxonomy" id="1549641"/>
    <lineage>
        <taxon>Bacteria</taxon>
        <taxon>Pseudomonadati</taxon>
        <taxon>Pseudomonadota</taxon>
        <taxon>Alphaproteobacteria</taxon>
        <taxon>Hyphomicrobiales</taxon>
        <taxon>Ancalomicrobiaceae</taxon>
        <taxon>Siculibacillus</taxon>
    </lineage>
</organism>
<feature type="transmembrane region" description="Helical" evidence="1">
    <location>
        <begin position="64"/>
        <end position="91"/>
    </location>
</feature>